<evidence type="ECO:0000313" key="3">
    <source>
        <dbReference type="Proteomes" id="UP001500909"/>
    </source>
</evidence>
<organism evidence="2 3">
    <name type="scientific">Streptomyces olivaceiscleroticus</name>
    <dbReference type="NCBI Taxonomy" id="68245"/>
    <lineage>
        <taxon>Bacteria</taxon>
        <taxon>Bacillati</taxon>
        <taxon>Actinomycetota</taxon>
        <taxon>Actinomycetes</taxon>
        <taxon>Kitasatosporales</taxon>
        <taxon>Streptomycetaceae</taxon>
        <taxon>Streptomyces</taxon>
    </lineage>
</organism>
<sequence length="61" mass="6687">MGLIDQFHAKQRELDERARRALADQGAQPVDRAVGRVKSMDRAGREPRTAAKGALGDGRET</sequence>
<reference evidence="3" key="1">
    <citation type="journal article" date="2019" name="Int. J. Syst. Evol. Microbiol.">
        <title>The Global Catalogue of Microorganisms (GCM) 10K type strain sequencing project: providing services to taxonomists for standard genome sequencing and annotation.</title>
        <authorList>
            <consortium name="The Broad Institute Genomics Platform"/>
            <consortium name="The Broad Institute Genome Sequencing Center for Infectious Disease"/>
            <person name="Wu L."/>
            <person name="Ma J."/>
        </authorList>
    </citation>
    <scope>NUCLEOTIDE SEQUENCE [LARGE SCALE GENOMIC DNA]</scope>
    <source>
        <strain evidence="3">JCM 4805</strain>
    </source>
</reference>
<protein>
    <submittedName>
        <fullName evidence="2">Uncharacterized protein</fullName>
    </submittedName>
</protein>
<gene>
    <name evidence="2" type="ORF">GCM10010361_56410</name>
</gene>
<dbReference type="EMBL" id="BAAABY010000042">
    <property type="protein sequence ID" value="GAA0484258.1"/>
    <property type="molecule type" value="Genomic_DNA"/>
</dbReference>
<evidence type="ECO:0000256" key="1">
    <source>
        <dbReference type="SAM" id="MobiDB-lite"/>
    </source>
</evidence>
<accession>A0ABP3KSX8</accession>
<proteinExistence type="predicted"/>
<dbReference type="Proteomes" id="UP001500909">
    <property type="component" value="Unassembled WGS sequence"/>
</dbReference>
<feature type="region of interest" description="Disordered" evidence="1">
    <location>
        <begin position="37"/>
        <end position="61"/>
    </location>
</feature>
<feature type="compositionally biased region" description="Basic and acidic residues" evidence="1">
    <location>
        <begin position="38"/>
        <end position="49"/>
    </location>
</feature>
<comment type="caution">
    <text evidence="2">The sequence shown here is derived from an EMBL/GenBank/DDBJ whole genome shotgun (WGS) entry which is preliminary data.</text>
</comment>
<evidence type="ECO:0000313" key="2">
    <source>
        <dbReference type="EMBL" id="GAA0484258.1"/>
    </source>
</evidence>
<name>A0ABP3KSX8_9ACTN</name>
<dbReference type="RefSeq" id="WP_346098117.1">
    <property type="nucleotide sequence ID" value="NZ_BAAABY010000042.1"/>
</dbReference>
<keyword evidence="3" id="KW-1185">Reference proteome</keyword>